<protein>
    <submittedName>
        <fullName evidence="1">Uncharacterized protein</fullName>
    </submittedName>
</protein>
<dbReference type="EMBL" id="UINC01057543">
    <property type="protein sequence ID" value="SVB78814.1"/>
    <property type="molecule type" value="Genomic_DNA"/>
</dbReference>
<evidence type="ECO:0000313" key="1">
    <source>
        <dbReference type="EMBL" id="SVB78814.1"/>
    </source>
</evidence>
<proteinExistence type="predicted"/>
<organism evidence="1">
    <name type="scientific">marine metagenome</name>
    <dbReference type="NCBI Taxonomy" id="408172"/>
    <lineage>
        <taxon>unclassified sequences</taxon>
        <taxon>metagenomes</taxon>
        <taxon>ecological metagenomes</taxon>
    </lineage>
</organism>
<accession>A0A382GVA8</accession>
<gene>
    <name evidence="1" type="ORF">METZ01_LOCUS231668</name>
</gene>
<feature type="non-terminal residue" evidence="1">
    <location>
        <position position="1"/>
    </location>
</feature>
<name>A0A382GVA8_9ZZZZ</name>
<sequence>DPMQSLPGTTDEVSQIVVLNTTESAKYPYTEVSFDNFRLRQSQPRVELSPDGFLLYSSDSSYIKMTPEGIDFRGGQGFSQTSTMMAGESLSDNVDVYGSLAAPSVQAYEADPSEVSTTGYQGNVGEYAMGNHRHALSFSTLNTVLEGATISNGTWQGNTIATGYGGTGATTLDNLITLGDHTVGNFMTNVSAGTGIDVTHTPAEGSTATVAVDVSDFMSNGSNNYVVTATGADAMNAEANLTFDGSTLAVTGEITSTGTATFANLSGSDIYGSGLYISSSTATNVIQVGADGSGGIQKWEWHRDGTRRWLIYNDGRTDQPVPQDSMVFKHGIITDGNDHINFHMEQDDQSVYFHGDINVADSIVHKGDTDTKITFTDDDINITVGNVNFIDLTEGGTNEITFNEAGVDVDFRAESADDTKAIYLDADKNAIQLGSAATTHVTASGNISAGGMYVSAAAPRIFLETGASHRNYKISAQDSTSHTFE</sequence>
<dbReference type="AlphaFoldDB" id="A0A382GVA8"/>
<feature type="non-terminal residue" evidence="1">
    <location>
        <position position="485"/>
    </location>
</feature>
<reference evidence="1" key="1">
    <citation type="submission" date="2018-05" db="EMBL/GenBank/DDBJ databases">
        <authorList>
            <person name="Lanie J.A."/>
            <person name="Ng W.-L."/>
            <person name="Kazmierczak K.M."/>
            <person name="Andrzejewski T.M."/>
            <person name="Davidsen T.M."/>
            <person name="Wayne K.J."/>
            <person name="Tettelin H."/>
            <person name="Glass J.I."/>
            <person name="Rusch D."/>
            <person name="Podicherti R."/>
            <person name="Tsui H.-C.T."/>
            <person name="Winkler M.E."/>
        </authorList>
    </citation>
    <scope>NUCLEOTIDE SEQUENCE</scope>
</reference>